<dbReference type="OMA" id="YVDHWCL"/>
<dbReference type="EMBL" id="GL984108">
    <property type="protein sequence ID" value="EGR29754.1"/>
    <property type="molecule type" value="Genomic_DNA"/>
</dbReference>
<dbReference type="GO" id="GO:0004674">
    <property type="term" value="F:protein serine/threonine kinase activity"/>
    <property type="evidence" value="ECO:0007669"/>
    <property type="project" value="UniProtKB-KW"/>
</dbReference>
<dbReference type="InterPro" id="IPR030616">
    <property type="entry name" value="Aur-like"/>
</dbReference>
<dbReference type="CDD" id="cd14007">
    <property type="entry name" value="STKc_Aurora"/>
    <property type="match status" value="1"/>
</dbReference>
<keyword evidence="3 12" id="KW-0808">Transferase</keyword>
<evidence type="ECO:0000256" key="3">
    <source>
        <dbReference type="ARBA" id="ARBA00022679"/>
    </source>
</evidence>
<evidence type="ECO:0000259" key="13">
    <source>
        <dbReference type="PROSITE" id="PS50011"/>
    </source>
</evidence>
<dbReference type="OrthoDB" id="302269at2759"/>
<keyword evidence="2 11" id="KW-0723">Serine/threonine-protein kinase</keyword>
<sequence>MQKLGLNQLKERILILSPTVQGRLESELKTDDFQLIEKLGQGAFGKVYKAKSKKTNQLVALKQMDKQQIKNQGMYKQIQTEVKVMYTLDHPNIIKLYNHFEEEKSIFLVLEYAGGGQLWKILREVGRFDENTVKKYMADILLAVEYLHSQNPAIIHRDIKPENLILSEGRLKLIDFGWSNFKNNERNTYCGTLDYLAPEMILEKGHDEKLDIWSLGVLLYELITGKAPFGVSNLVNDQNEMRRQLEQNILQGKINFPNDFPVLAKDLNASGCRLEFFIKNFLIIIMLK</sequence>
<dbReference type="InterPro" id="IPR017441">
    <property type="entry name" value="Protein_kinase_ATP_BS"/>
</dbReference>
<feature type="binding site" evidence="8">
    <location>
        <begin position="111"/>
        <end position="113"/>
    </location>
    <ligand>
        <name>ATP</name>
        <dbReference type="ChEBI" id="CHEBI:30616"/>
    </ligand>
</feature>
<protein>
    <recommendedName>
        <fullName evidence="12">Aurora kinase</fullName>
        <ecNumber evidence="12">2.7.11.1</ecNumber>
    </recommendedName>
</protein>
<keyword evidence="15" id="KW-1185">Reference proteome</keyword>
<evidence type="ECO:0000256" key="2">
    <source>
        <dbReference type="ARBA" id="ARBA00022527"/>
    </source>
</evidence>
<dbReference type="PROSITE" id="PS50011">
    <property type="entry name" value="PROTEIN_KINASE_DOM"/>
    <property type="match status" value="1"/>
</dbReference>
<dbReference type="InterPro" id="IPR000719">
    <property type="entry name" value="Prot_kinase_dom"/>
</dbReference>
<evidence type="ECO:0000256" key="12">
    <source>
        <dbReference type="RuleBase" id="RU367134"/>
    </source>
</evidence>
<accession>G0QYE5</accession>
<feature type="active site" description="Proton acceptor" evidence="7">
    <location>
        <position position="158"/>
    </location>
</feature>
<comment type="subunit">
    <text evidence="1">Monomer.</text>
</comment>
<keyword evidence="4 8" id="KW-0547">Nucleotide-binding</keyword>
<dbReference type="PROSITE" id="PS00107">
    <property type="entry name" value="PROTEIN_KINASE_ATP"/>
    <property type="match status" value="1"/>
</dbReference>
<dbReference type="STRING" id="857967.G0QYE5"/>
<evidence type="ECO:0000256" key="1">
    <source>
        <dbReference type="ARBA" id="ARBA00011245"/>
    </source>
</evidence>
<dbReference type="PROSITE" id="PS00108">
    <property type="entry name" value="PROTEIN_KINASE_ST"/>
    <property type="match status" value="1"/>
</dbReference>
<evidence type="ECO:0000256" key="10">
    <source>
        <dbReference type="PROSITE-ProRule" id="PRU10141"/>
    </source>
</evidence>
<feature type="binding site" evidence="8 10">
    <location>
        <position position="62"/>
    </location>
    <ligand>
        <name>ATP</name>
        <dbReference type="ChEBI" id="CHEBI:30616"/>
    </ligand>
</feature>
<feature type="cross-link" description="Glycyl lysine isopeptide (Lys-Gly) (interchain with G-Cter in SUMO2)" evidence="9">
    <location>
        <position position="160"/>
    </location>
</feature>
<dbReference type="AlphaFoldDB" id="G0QYE5"/>
<dbReference type="FunFam" id="1.10.510.10:FF:000571">
    <property type="entry name" value="Maternal embryonic leucine zipper kinase"/>
    <property type="match status" value="1"/>
</dbReference>
<evidence type="ECO:0000256" key="7">
    <source>
        <dbReference type="PIRSR" id="PIRSR630616-1"/>
    </source>
</evidence>
<dbReference type="Gene3D" id="1.10.510.10">
    <property type="entry name" value="Transferase(Phosphotransferase) domain 1"/>
    <property type="match status" value="1"/>
</dbReference>
<feature type="domain" description="Protein kinase" evidence="13">
    <location>
        <begin position="33"/>
        <end position="288"/>
    </location>
</feature>
<dbReference type="FunCoup" id="G0QYE5">
    <property type="interactions" value="47"/>
</dbReference>
<evidence type="ECO:0000256" key="6">
    <source>
        <dbReference type="ARBA" id="ARBA00022840"/>
    </source>
</evidence>
<comment type="catalytic activity">
    <reaction evidence="12">
        <text>L-seryl-[protein] + ATP = O-phospho-L-seryl-[protein] + ADP + H(+)</text>
        <dbReference type="Rhea" id="RHEA:17989"/>
        <dbReference type="Rhea" id="RHEA-COMP:9863"/>
        <dbReference type="Rhea" id="RHEA-COMP:11604"/>
        <dbReference type="ChEBI" id="CHEBI:15378"/>
        <dbReference type="ChEBI" id="CHEBI:29999"/>
        <dbReference type="ChEBI" id="CHEBI:30616"/>
        <dbReference type="ChEBI" id="CHEBI:83421"/>
        <dbReference type="ChEBI" id="CHEBI:456216"/>
        <dbReference type="EC" id="2.7.11.1"/>
    </reaction>
</comment>
<dbReference type="GeneID" id="14905862"/>
<evidence type="ECO:0000256" key="11">
    <source>
        <dbReference type="RuleBase" id="RU000304"/>
    </source>
</evidence>
<evidence type="ECO:0000313" key="14">
    <source>
        <dbReference type="EMBL" id="EGR29754.1"/>
    </source>
</evidence>
<proteinExistence type="inferred from homology"/>
<evidence type="ECO:0000313" key="15">
    <source>
        <dbReference type="Proteomes" id="UP000008983"/>
    </source>
</evidence>
<organism evidence="14 15">
    <name type="scientific">Ichthyophthirius multifiliis</name>
    <name type="common">White spot disease agent</name>
    <name type="synonym">Ich</name>
    <dbReference type="NCBI Taxonomy" id="5932"/>
    <lineage>
        <taxon>Eukaryota</taxon>
        <taxon>Sar</taxon>
        <taxon>Alveolata</taxon>
        <taxon>Ciliophora</taxon>
        <taxon>Intramacronucleata</taxon>
        <taxon>Oligohymenophorea</taxon>
        <taxon>Hymenostomatida</taxon>
        <taxon>Ophryoglenina</taxon>
        <taxon>Ichthyophthirius</taxon>
    </lineage>
</organism>
<evidence type="ECO:0000256" key="8">
    <source>
        <dbReference type="PIRSR" id="PIRSR630616-2"/>
    </source>
</evidence>
<evidence type="ECO:0000256" key="4">
    <source>
        <dbReference type="ARBA" id="ARBA00022741"/>
    </source>
</evidence>
<dbReference type="InterPro" id="IPR011009">
    <property type="entry name" value="Kinase-like_dom_sf"/>
</dbReference>
<dbReference type="Pfam" id="PF00069">
    <property type="entry name" value="Pkinase"/>
    <property type="match status" value="1"/>
</dbReference>
<comment type="similarity">
    <text evidence="12">Belongs to the protein kinase superfamily. Ser/Thr protein kinase family. Aurora subfamily.</text>
</comment>
<evidence type="ECO:0000256" key="5">
    <source>
        <dbReference type="ARBA" id="ARBA00022777"/>
    </source>
</evidence>
<dbReference type="SUPFAM" id="SSF56112">
    <property type="entry name" value="Protein kinase-like (PK-like)"/>
    <property type="match status" value="1"/>
</dbReference>
<dbReference type="GO" id="GO:0005524">
    <property type="term" value="F:ATP binding"/>
    <property type="evidence" value="ECO:0007669"/>
    <property type="project" value="UniProtKB-UniRule"/>
</dbReference>
<comment type="catalytic activity">
    <reaction evidence="12">
        <text>L-threonyl-[protein] + ATP = O-phospho-L-threonyl-[protein] + ADP + H(+)</text>
        <dbReference type="Rhea" id="RHEA:46608"/>
        <dbReference type="Rhea" id="RHEA-COMP:11060"/>
        <dbReference type="Rhea" id="RHEA-COMP:11605"/>
        <dbReference type="ChEBI" id="CHEBI:15378"/>
        <dbReference type="ChEBI" id="CHEBI:30013"/>
        <dbReference type="ChEBI" id="CHEBI:30616"/>
        <dbReference type="ChEBI" id="CHEBI:61977"/>
        <dbReference type="ChEBI" id="CHEBI:456216"/>
        <dbReference type="EC" id="2.7.11.1"/>
    </reaction>
</comment>
<dbReference type="InParanoid" id="G0QYE5"/>
<dbReference type="RefSeq" id="XP_004030990.1">
    <property type="nucleotide sequence ID" value="XM_004030942.1"/>
</dbReference>
<dbReference type="EC" id="2.7.11.1" evidence="12"/>
<dbReference type="Proteomes" id="UP000008983">
    <property type="component" value="Unassembled WGS sequence"/>
</dbReference>
<dbReference type="InterPro" id="IPR008271">
    <property type="entry name" value="Ser/Thr_kinase_AS"/>
</dbReference>
<feature type="binding site" evidence="8">
    <location>
        <position position="175"/>
    </location>
    <ligand>
        <name>ATP</name>
        <dbReference type="ChEBI" id="CHEBI:30616"/>
    </ligand>
</feature>
<keyword evidence="6 8" id="KW-0067">ATP-binding</keyword>
<dbReference type="PANTHER" id="PTHR24350">
    <property type="entry name" value="SERINE/THREONINE-PROTEIN KINASE IAL-RELATED"/>
    <property type="match status" value="1"/>
</dbReference>
<feature type="binding site" evidence="8">
    <location>
        <begin position="162"/>
        <end position="163"/>
    </location>
    <ligand>
        <name>ATP</name>
        <dbReference type="ChEBI" id="CHEBI:30616"/>
    </ligand>
</feature>
<dbReference type="SMART" id="SM00220">
    <property type="entry name" value="S_TKc"/>
    <property type="match status" value="1"/>
</dbReference>
<name>G0QYE5_ICHMU</name>
<reference evidence="14 15" key="1">
    <citation type="submission" date="2011-07" db="EMBL/GenBank/DDBJ databases">
        <authorList>
            <person name="Coyne R."/>
            <person name="Brami D."/>
            <person name="Johnson J."/>
            <person name="Hostetler J."/>
            <person name="Hannick L."/>
            <person name="Clark T."/>
            <person name="Cassidy-Hanley D."/>
            <person name="Inman J."/>
        </authorList>
    </citation>
    <scope>NUCLEOTIDE SEQUENCE [LARGE SCALE GENOMIC DNA]</scope>
    <source>
        <strain evidence="14 15">G5</strain>
    </source>
</reference>
<dbReference type="eggNOG" id="KOG0580">
    <property type="taxonomic scope" value="Eukaryota"/>
</dbReference>
<evidence type="ECO:0000256" key="9">
    <source>
        <dbReference type="PIRSR" id="PIRSR630616-3"/>
    </source>
</evidence>
<gene>
    <name evidence="14" type="ORF">IMG5_149050</name>
</gene>
<dbReference type="FunFam" id="3.30.200.20:FF:000042">
    <property type="entry name" value="Aurora kinase A"/>
    <property type="match status" value="1"/>
</dbReference>
<keyword evidence="5 12" id="KW-0418">Kinase</keyword>